<keyword evidence="2" id="KW-1185">Reference proteome</keyword>
<dbReference type="Proteomes" id="UP000046395">
    <property type="component" value="Unassembled WGS sequence"/>
</dbReference>
<evidence type="ECO:0000313" key="3">
    <source>
        <dbReference type="WBParaSite" id="TMUE_2000008339.1"/>
    </source>
</evidence>
<dbReference type="WBParaSite" id="TMUE_2000008339.1">
    <property type="protein sequence ID" value="TMUE_2000008339.1"/>
    <property type="gene ID" value="WBGene00295397"/>
</dbReference>
<protein>
    <submittedName>
        <fullName evidence="3">Uncharacterized protein</fullName>
    </submittedName>
</protein>
<sequence>MLPGEHLLEEIQKPYFCDPIKGLSEYHHASYAMEFFKTLLHFVALTITFLPIAKGKAYDVEVVVKVKTGEKESKEEHTQPLQPNAGLAYHAEHPCPAECILMSTIQTICPPHCIQAQALQDRHEVIAPAGIPANQATDGTKITNHKEPATDGTKITNHKEPESVDLTCYKKYLTKELKKQRLSLEEAMEKCMKRCNTTSR</sequence>
<feature type="region of interest" description="Disordered" evidence="1">
    <location>
        <begin position="133"/>
        <end position="157"/>
    </location>
</feature>
<proteinExistence type="predicted"/>
<evidence type="ECO:0000256" key="1">
    <source>
        <dbReference type="SAM" id="MobiDB-lite"/>
    </source>
</evidence>
<evidence type="ECO:0000313" key="2">
    <source>
        <dbReference type="Proteomes" id="UP000046395"/>
    </source>
</evidence>
<reference evidence="3" key="1">
    <citation type="submission" date="2019-12" db="UniProtKB">
        <authorList>
            <consortium name="WormBaseParasite"/>
        </authorList>
    </citation>
    <scope>IDENTIFICATION</scope>
</reference>
<accession>A0A5S6QMF1</accession>
<name>A0A5S6QMF1_TRIMR</name>
<organism evidence="2 3">
    <name type="scientific">Trichuris muris</name>
    <name type="common">Mouse whipworm</name>
    <dbReference type="NCBI Taxonomy" id="70415"/>
    <lineage>
        <taxon>Eukaryota</taxon>
        <taxon>Metazoa</taxon>
        <taxon>Ecdysozoa</taxon>
        <taxon>Nematoda</taxon>
        <taxon>Enoplea</taxon>
        <taxon>Dorylaimia</taxon>
        <taxon>Trichinellida</taxon>
        <taxon>Trichuridae</taxon>
        <taxon>Trichuris</taxon>
    </lineage>
</organism>
<dbReference type="AlphaFoldDB" id="A0A5S6QMF1"/>